<reference evidence="2 3" key="1">
    <citation type="journal article" date="2016" name="G3 (Bethesda)">
        <title>First Draft Assembly and Annotation of the Genome of a California Endemic Oak Quercus lobata Nee (Fagaceae).</title>
        <authorList>
            <person name="Sork V.L."/>
            <person name="Fitz-Gibbon S.T."/>
            <person name="Puiu D."/>
            <person name="Crepeau M."/>
            <person name="Gugger P.F."/>
            <person name="Sherman R."/>
            <person name="Stevens K."/>
            <person name="Langley C.H."/>
            <person name="Pellegrini M."/>
            <person name="Salzberg S.L."/>
        </authorList>
    </citation>
    <scope>NUCLEOTIDE SEQUENCE [LARGE SCALE GENOMIC DNA]</scope>
    <source>
        <strain evidence="2 3">cv. SW786</strain>
    </source>
</reference>
<dbReference type="Gramene" id="QL12p028831:mrna">
    <property type="protein sequence ID" value="QL12p028831:mrna"/>
    <property type="gene ID" value="QL12p028831"/>
</dbReference>
<proteinExistence type="predicted"/>
<feature type="compositionally biased region" description="Low complexity" evidence="1">
    <location>
        <begin position="28"/>
        <end position="38"/>
    </location>
</feature>
<dbReference type="InParanoid" id="A0A7N2N4W1"/>
<evidence type="ECO:0000313" key="3">
    <source>
        <dbReference type="Proteomes" id="UP000594261"/>
    </source>
</evidence>
<dbReference type="PANTHER" id="PTHR35985:SF1">
    <property type="entry name" value="OS07G0675200 PROTEIN"/>
    <property type="match status" value="1"/>
</dbReference>
<reference evidence="2" key="2">
    <citation type="submission" date="2021-01" db="UniProtKB">
        <authorList>
            <consortium name="EnsemblPlants"/>
        </authorList>
    </citation>
    <scope>IDENTIFICATION</scope>
</reference>
<dbReference type="Proteomes" id="UP000594261">
    <property type="component" value="Chromosome 12"/>
</dbReference>
<dbReference type="EMBL" id="LRBV02000012">
    <property type="status" value="NOT_ANNOTATED_CDS"/>
    <property type="molecule type" value="Genomic_DNA"/>
</dbReference>
<dbReference type="EnsemblPlants" id="QL12p028831:mrna">
    <property type="protein sequence ID" value="QL12p028831:mrna"/>
    <property type="gene ID" value="QL12p028831"/>
</dbReference>
<sequence length="281" mass="31066">MQSRLAGTAVRWSWVLSQANKKQALRRGLASALAGRTADPAIHSGEVEAGPAVHYRKPEHGLGSRPETGCLRPRPQATQARDPGRGRPQVAGDPGRGRPQGQGNVVDADTENQEIELKPSKETGPLVPPGTPYSYSSPPRLESTGLSQASNPITQQKRSHATSLEEVSCAGLDGTPWPEEKEKEQSDRERQAEDDREYYKHHKASPLSEIKMVDTRKPITRVTDASKFEVGGEVIGWRPEQLDTAEEALKRAVQIWRQNAMRGDPDLPHGRVLRELRGEWF</sequence>
<feature type="region of interest" description="Disordered" evidence="1">
    <location>
        <begin position="28"/>
        <end position="203"/>
    </location>
</feature>
<dbReference type="PANTHER" id="PTHR35985">
    <property type="entry name" value="OS07G0675200 PROTEIN"/>
    <property type="match status" value="1"/>
</dbReference>
<feature type="compositionally biased region" description="Polar residues" evidence="1">
    <location>
        <begin position="144"/>
        <end position="156"/>
    </location>
</feature>
<evidence type="ECO:0000256" key="1">
    <source>
        <dbReference type="SAM" id="MobiDB-lite"/>
    </source>
</evidence>
<protein>
    <submittedName>
        <fullName evidence="2">Uncharacterized protein</fullName>
    </submittedName>
</protein>
<evidence type="ECO:0000313" key="2">
    <source>
        <dbReference type="EnsemblPlants" id="QL12p028831:mrna"/>
    </source>
</evidence>
<keyword evidence="3" id="KW-1185">Reference proteome</keyword>
<dbReference type="AlphaFoldDB" id="A0A7N2N4W1"/>
<feature type="compositionally biased region" description="Basic and acidic residues" evidence="1">
    <location>
        <begin position="178"/>
        <end position="193"/>
    </location>
</feature>
<accession>A0A7N2N4W1</accession>
<organism evidence="2 3">
    <name type="scientific">Quercus lobata</name>
    <name type="common">Valley oak</name>
    <dbReference type="NCBI Taxonomy" id="97700"/>
    <lineage>
        <taxon>Eukaryota</taxon>
        <taxon>Viridiplantae</taxon>
        <taxon>Streptophyta</taxon>
        <taxon>Embryophyta</taxon>
        <taxon>Tracheophyta</taxon>
        <taxon>Spermatophyta</taxon>
        <taxon>Magnoliopsida</taxon>
        <taxon>eudicotyledons</taxon>
        <taxon>Gunneridae</taxon>
        <taxon>Pentapetalae</taxon>
        <taxon>rosids</taxon>
        <taxon>fabids</taxon>
        <taxon>Fagales</taxon>
        <taxon>Fagaceae</taxon>
        <taxon>Quercus</taxon>
    </lineage>
</organism>
<name>A0A7N2N4W1_QUELO</name>